<evidence type="ECO:0000256" key="1">
    <source>
        <dbReference type="ARBA" id="ARBA00010884"/>
    </source>
</evidence>
<protein>
    <submittedName>
        <fullName evidence="5">Hydrolase</fullName>
    </submittedName>
</protein>
<dbReference type="GO" id="GO:0016787">
    <property type="term" value="F:hydrolase activity"/>
    <property type="evidence" value="ECO:0007669"/>
    <property type="project" value="UniProtKB-KW"/>
</dbReference>
<evidence type="ECO:0000259" key="4">
    <source>
        <dbReference type="Pfam" id="PF00561"/>
    </source>
</evidence>
<dbReference type="InterPro" id="IPR029058">
    <property type="entry name" value="AB_hydrolase_fold"/>
</dbReference>
<keyword evidence="6" id="KW-1185">Reference proteome</keyword>
<name>A0ABV7FV77_9ALTE</name>
<dbReference type="Pfam" id="PF00561">
    <property type="entry name" value="Abhydrolase_1"/>
    <property type="match status" value="1"/>
</dbReference>
<accession>A0ABV7FV77</accession>
<dbReference type="NCBIfam" id="NF008218">
    <property type="entry name" value="PRK10985.1"/>
    <property type="match status" value="1"/>
</dbReference>
<dbReference type="InterPro" id="IPR012020">
    <property type="entry name" value="ABHD4"/>
</dbReference>
<dbReference type="Gene3D" id="3.40.50.1820">
    <property type="entry name" value="alpha/beta hydrolase"/>
    <property type="match status" value="1"/>
</dbReference>
<dbReference type="PANTHER" id="PTHR10794:SF94">
    <property type="entry name" value="ESTERASE YHET-RELATED"/>
    <property type="match status" value="1"/>
</dbReference>
<evidence type="ECO:0000313" key="5">
    <source>
        <dbReference type="EMBL" id="MFC3122620.1"/>
    </source>
</evidence>
<gene>
    <name evidence="5" type="ORF">ACFOHL_13425</name>
</gene>
<proteinExistence type="inferred from homology"/>
<dbReference type="InterPro" id="IPR050960">
    <property type="entry name" value="AB_hydrolase_4_sf"/>
</dbReference>
<dbReference type="SUPFAM" id="SSF53474">
    <property type="entry name" value="alpha/beta-Hydrolases"/>
    <property type="match status" value="1"/>
</dbReference>
<dbReference type="PROSITE" id="PS01133">
    <property type="entry name" value="UPF0017"/>
    <property type="match status" value="1"/>
</dbReference>
<comment type="similarity">
    <text evidence="1">Belongs to the AB hydrolase superfamily. AB hydrolase 4 family.</text>
</comment>
<feature type="domain" description="AB hydrolase-1" evidence="4">
    <location>
        <begin position="67"/>
        <end position="304"/>
    </location>
</feature>
<evidence type="ECO:0000313" key="6">
    <source>
        <dbReference type="Proteomes" id="UP001595478"/>
    </source>
</evidence>
<sequence length="327" mass="36518">MTLFGKVSQSQFVAPVWAKNRHFQTIWPKYAIPVPKLNTIQERVATSDGDFVDLAWYLPPEPKAIAVVFHGLEGSIHSHYIGHLFSTLYRAGMGAVLMHFRGCSGELNLTPRAYHSGDTEDANYILKHVKQRYVDTKLFCVGFSLGGNMLLKLLAEPKEHPVVSAVAVSAPIDLHACAEAINTGFSALYQSHLLKSMKANVLLKMQHVDMTRYLNLTREEIKALSSFRDFDEHITARLHGFASADDYYSKCSAISCLQAINIPTLMLHAADDPFMDNRVIPNNEQLSNSLAYELSAHGGHVGFVHGSPVKPRLWLPERITKFIKAFL</sequence>
<dbReference type="InterPro" id="IPR000952">
    <property type="entry name" value="AB_hydrolase_4_CS"/>
</dbReference>
<dbReference type="EMBL" id="JBHRSW010000029">
    <property type="protein sequence ID" value="MFC3122620.1"/>
    <property type="molecule type" value="Genomic_DNA"/>
</dbReference>
<dbReference type="Proteomes" id="UP001595478">
    <property type="component" value="Unassembled WGS sequence"/>
</dbReference>
<keyword evidence="3 5" id="KW-0378">Hydrolase</keyword>
<dbReference type="InterPro" id="IPR000073">
    <property type="entry name" value="AB_hydrolase_1"/>
</dbReference>
<dbReference type="PANTHER" id="PTHR10794">
    <property type="entry name" value="ABHYDROLASE DOMAIN-CONTAINING PROTEIN"/>
    <property type="match status" value="1"/>
</dbReference>
<comment type="caution">
    <text evidence="5">The sequence shown here is derived from an EMBL/GenBank/DDBJ whole genome shotgun (WGS) entry which is preliminary data.</text>
</comment>
<evidence type="ECO:0000256" key="3">
    <source>
        <dbReference type="ARBA" id="ARBA00022801"/>
    </source>
</evidence>
<organism evidence="5 6">
    <name type="scientific">Agaribacter flavus</name>
    <dbReference type="NCBI Taxonomy" id="1902781"/>
    <lineage>
        <taxon>Bacteria</taxon>
        <taxon>Pseudomonadati</taxon>
        <taxon>Pseudomonadota</taxon>
        <taxon>Gammaproteobacteria</taxon>
        <taxon>Alteromonadales</taxon>
        <taxon>Alteromonadaceae</taxon>
        <taxon>Agaribacter</taxon>
    </lineage>
</organism>
<dbReference type="RefSeq" id="WP_376920747.1">
    <property type="nucleotide sequence ID" value="NZ_JBHRSW010000029.1"/>
</dbReference>
<keyword evidence="2" id="KW-0719">Serine esterase</keyword>
<evidence type="ECO:0000256" key="2">
    <source>
        <dbReference type="ARBA" id="ARBA00022487"/>
    </source>
</evidence>
<reference evidence="6" key="1">
    <citation type="journal article" date="2019" name="Int. J. Syst. Evol. Microbiol.">
        <title>The Global Catalogue of Microorganisms (GCM) 10K type strain sequencing project: providing services to taxonomists for standard genome sequencing and annotation.</title>
        <authorList>
            <consortium name="The Broad Institute Genomics Platform"/>
            <consortium name="The Broad Institute Genome Sequencing Center for Infectious Disease"/>
            <person name="Wu L."/>
            <person name="Ma J."/>
        </authorList>
    </citation>
    <scope>NUCLEOTIDE SEQUENCE [LARGE SCALE GENOMIC DNA]</scope>
    <source>
        <strain evidence="6">KCTC 52473</strain>
    </source>
</reference>
<dbReference type="PIRSF" id="PIRSF005211">
    <property type="entry name" value="Ab_hydro_YheT"/>
    <property type="match status" value="1"/>
</dbReference>